<comment type="caution">
    <text evidence="1">The sequence shown here is derived from an EMBL/GenBank/DDBJ whole genome shotgun (WGS) entry which is preliminary data.</text>
</comment>
<evidence type="ECO:0000313" key="1">
    <source>
        <dbReference type="EMBL" id="KAI4323624.1"/>
    </source>
</evidence>
<reference evidence="1 2" key="1">
    <citation type="journal article" date="2022" name="DNA Res.">
        <title>Chromosomal-level genome assembly of the orchid tree Bauhinia variegata (Leguminosae; Cercidoideae) supports the allotetraploid origin hypothesis of Bauhinia.</title>
        <authorList>
            <person name="Zhong Y."/>
            <person name="Chen Y."/>
            <person name="Zheng D."/>
            <person name="Pang J."/>
            <person name="Liu Y."/>
            <person name="Luo S."/>
            <person name="Meng S."/>
            <person name="Qian L."/>
            <person name="Wei D."/>
            <person name="Dai S."/>
            <person name="Zhou R."/>
        </authorList>
    </citation>
    <scope>NUCLEOTIDE SEQUENCE [LARGE SCALE GENOMIC DNA]</scope>
    <source>
        <strain evidence="1">BV-YZ2020</strain>
    </source>
</reference>
<evidence type="ECO:0000313" key="2">
    <source>
        <dbReference type="Proteomes" id="UP000828941"/>
    </source>
</evidence>
<organism evidence="1 2">
    <name type="scientific">Bauhinia variegata</name>
    <name type="common">Purple orchid tree</name>
    <name type="synonym">Phanera variegata</name>
    <dbReference type="NCBI Taxonomy" id="167791"/>
    <lineage>
        <taxon>Eukaryota</taxon>
        <taxon>Viridiplantae</taxon>
        <taxon>Streptophyta</taxon>
        <taxon>Embryophyta</taxon>
        <taxon>Tracheophyta</taxon>
        <taxon>Spermatophyta</taxon>
        <taxon>Magnoliopsida</taxon>
        <taxon>eudicotyledons</taxon>
        <taxon>Gunneridae</taxon>
        <taxon>Pentapetalae</taxon>
        <taxon>rosids</taxon>
        <taxon>fabids</taxon>
        <taxon>Fabales</taxon>
        <taxon>Fabaceae</taxon>
        <taxon>Cercidoideae</taxon>
        <taxon>Cercideae</taxon>
        <taxon>Bauhiniinae</taxon>
        <taxon>Bauhinia</taxon>
    </lineage>
</organism>
<protein>
    <submittedName>
        <fullName evidence="1">Uncharacterized protein</fullName>
    </submittedName>
</protein>
<keyword evidence="2" id="KW-1185">Reference proteome</keyword>
<dbReference type="Proteomes" id="UP000828941">
    <property type="component" value="Chromosome 9"/>
</dbReference>
<name>A0ACB9MI63_BAUVA</name>
<accession>A0ACB9MI63</accession>
<gene>
    <name evidence="1" type="ORF">L6164_023216</name>
</gene>
<sequence>MEGIAKLKFRSSTSIAFLAIMLAHTILTTKAQLPSPIYRDDDCNTTTAQTLTRAYQTNLDIILSWLTSSSGTSKGYNSTAINTGTNPNDTIYVVFDCRGDVDRSFCQFCISTATREMKERCPNRVSVVIWYDYCIIRYSNKNFIGNLSLTPGWTRLGSKNVSNPTEVNTTENYMRSLIRKATNETNQLFAMGEFYLSNGEKRYGMVHCSRDLNRDQCAQCLETMLGKVPNCCVRSLGWQVSVPSCLARYEDYSFYVTANGQTTPPTGSSTSYYPLAMEPTKLITFLLLSFKFLKTTPQSINYVGDDCHNSSFSTEQTLTNAYQTNLNDVLTLLSSDAATSRGYNHTTEGTGTGDAVYGLYDCRGDVVGQFCHFCVSTATREILTRCPNRLSAVIWYDFCIFRYSNENFFGNLTISPSWNISGSKNTSGPSELEKALSFMRSLIRKATVETNQLFAMDVFNLSPDKKRYGLVQCSRDLTNEECSQCLTAMVDRVSQCCGAKQGWQVLAPSCLIKYDDSMFYDLNTQTTSSSPVTEIGRSSTSYRAKDFHNSMQTWTLWCEGKSLELMDPTLEKSYIADEVTRCIHIGLLCVQEDAADRPTMSGVVVMLASDTMTLPHPNHPAFSVGRKALGDCSTLKNSKDPSINDVTVSRVAPSGGHYRAHVPNGVRALLSFAALTIKAQTPTFMGVYCENSTEQTLSSSYQTNFTGILSWLASDARTSEGYNCTIRPGAAANDTIYCLYDCRGCGQILLPVLSLRFYQRIGEALS</sequence>
<proteinExistence type="predicted"/>
<dbReference type="EMBL" id="CM039434">
    <property type="protein sequence ID" value="KAI4323624.1"/>
    <property type="molecule type" value="Genomic_DNA"/>
</dbReference>